<feature type="region of interest" description="Disordered" evidence="1">
    <location>
        <begin position="15"/>
        <end position="152"/>
    </location>
</feature>
<organism evidence="2 3">
    <name type="scientific">Elysia marginata</name>
    <dbReference type="NCBI Taxonomy" id="1093978"/>
    <lineage>
        <taxon>Eukaryota</taxon>
        <taxon>Metazoa</taxon>
        <taxon>Spiralia</taxon>
        <taxon>Lophotrochozoa</taxon>
        <taxon>Mollusca</taxon>
        <taxon>Gastropoda</taxon>
        <taxon>Heterobranchia</taxon>
        <taxon>Euthyneura</taxon>
        <taxon>Panpulmonata</taxon>
        <taxon>Sacoglossa</taxon>
        <taxon>Placobranchoidea</taxon>
        <taxon>Plakobranchidae</taxon>
        <taxon>Elysia</taxon>
    </lineage>
</organism>
<dbReference type="PANTHER" id="PTHR19871:SF14">
    <property type="entry name" value="DUF4062 DOMAIN-CONTAINING PROTEIN"/>
    <property type="match status" value="1"/>
</dbReference>
<evidence type="ECO:0000313" key="3">
    <source>
        <dbReference type="Proteomes" id="UP000762676"/>
    </source>
</evidence>
<evidence type="ECO:0000256" key="1">
    <source>
        <dbReference type="SAM" id="MobiDB-lite"/>
    </source>
</evidence>
<name>A0AAV4FHW7_9GAST</name>
<proteinExistence type="predicted"/>
<evidence type="ECO:0000313" key="2">
    <source>
        <dbReference type="EMBL" id="GFR71945.1"/>
    </source>
</evidence>
<dbReference type="EMBL" id="BMAT01011392">
    <property type="protein sequence ID" value="GFR71945.1"/>
    <property type="molecule type" value="Genomic_DNA"/>
</dbReference>
<comment type="caution">
    <text evidence="2">The sequence shown here is derived from an EMBL/GenBank/DDBJ whole genome shotgun (WGS) entry which is preliminary data.</text>
</comment>
<dbReference type="PANTHER" id="PTHR19871">
    <property type="entry name" value="BETA TRANSDUCIN-RELATED PROTEIN"/>
    <property type="match status" value="1"/>
</dbReference>
<feature type="compositionally biased region" description="Basic and acidic residues" evidence="1">
    <location>
        <begin position="65"/>
        <end position="74"/>
    </location>
</feature>
<accession>A0AAV4FHW7</accession>
<dbReference type="AlphaFoldDB" id="A0AAV4FHW7"/>
<protein>
    <submittedName>
        <fullName evidence="2">NACHT and WD repeat domain-containing protein 1</fullName>
    </submittedName>
</protein>
<reference evidence="2 3" key="1">
    <citation type="journal article" date="2021" name="Elife">
        <title>Chloroplast acquisition without the gene transfer in kleptoplastic sea slugs, Plakobranchus ocellatus.</title>
        <authorList>
            <person name="Maeda T."/>
            <person name="Takahashi S."/>
            <person name="Yoshida T."/>
            <person name="Shimamura S."/>
            <person name="Takaki Y."/>
            <person name="Nagai Y."/>
            <person name="Toyoda A."/>
            <person name="Suzuki Y."/>
            <person name="Arimoto A."/>
            <person name="Ishii H."/>
            <person name="Satoh N."/>
            <person name="Nishiyama T."/>
            <person name="Hasebe M."/>
            <person name="Maruyama T."/>
            <person name="Minagawa J."/>
            <person name="Obokata J."/>
            <person name="Shigenobu S."/>
        </authorList>
    </citation>
    <scope>NUCLEOTIDE SEQUENCE [LARGE SCALE GENOMIC DNA]</scope>
</reference>
<feature type="compositionally biased region" description="Basic residues" evidence="1">
    <location>
        <begin position="75"/>
        <end position="85"/>
    </location>
</feature>
<gene>
    <name evidence="2" type="ORF">ElyMa_005692300</name>
</gene>
<keyword evidence="3" id="KW-1185">Reference proteome</keyword>
<dbReference type="InterPro" id="IPR052752">
    <property type="entry name" value="NACHT-WD_repeat"/>
</dbReference>
<dbReference type="Proteomes" id="UP000762676">
    <property type="component" value="Unassembled WGS sequence"/>
</dbReference>
<sequence>MDRKIVSHLKVHLNKRLQKRLDQQDDRFEYPSDEEGGRDKRPSIGRTGQMTGYGDSSIFSNYSETGEKIQEGRKAKASKSPRRSNHGGQRPSLTSASLGGGGGGQSSREDSTAEEISANAAFRKMSPLPGIPVNNWRDSQPNGENGVHMNGNGVGENGEISAEDVHLQTVDDDDVEVENLDFQSTDVSPVQTPVASRPQSRVDTNWATLTDGLDKASEMLSGAVHIPCPPDRAILNLYIAAGYSDTEAERFFMQEHLYPVLRAHCMHHGHELRVHDLHWGFKDAIVDDHRMPDVMRKVIAEVQDTMHGLNFVVSV</sequence>
<feature type="compositionally biased region" description="Basic and acidic residues" evidence="1">
    <location>
        <begin position="19"/>
        <end position="42"/>
    </location>
</feature>